<reference evidence="2 3" key="1">
    <citation type="submission" date="2021-12" db="EMBL/GenBank/DDBJ databases">
        <title>Genome sequencing of bacteria with rrn-lacking chromosome and rrn-plasmid.</title>
        <authorList>
            <person name="Anda M."/>
            <person name="Iwasaki W."/>
        </authorList>
    </citation>
    <scope>NUCLEOTIDE SEQUENCE [LARGE SCALE GENOMIC DNA]</scope>
    <source>
        <strain evidence="2 3">NBRC 101262</strain>
    </source>
</reference>
<dbReference type="SUPFAM" id="SSF103642">
    <property type="entry name" value="Sec-C motif"/>
    <property type="match status" value="1"/>
</dbReference>
<dbReference type="EMBL" id="AP025292">
    <property type="protein sequence ID" value="BDC98870.1"/>
    <property type="molecule type" value="Genomic_DNA"/>
</dbReference>
<evidence type="ECO:0008006" key="4">
    <source>
        <dbReference type="Google" id="ProtNLM"/>
    </source>
</evidence>
<organism evidence="2 3">
    <name type="scientific">Persicobacter psychrovividus</name>
    <dbReference type="NCBI Taxonomy" id="387638"/>
    <lineage>
        <taxon>Bacteria</taxon>
        <taxon>Pseudomonadati</taxon>
        <taxon>Bacteroidota</taxon>
        <taxon>Cytophagia</taxon>
        <taxon>Cytophagales</taxon>
        <taxon>Persicobacteraceae</taxon>
        <taxon>Persicobacter</taxon>
    </lineage>
</organism>
<sequence>MLKADGSVDLSIPRRKYFMERSEMTNCPECGAELKGQSSAVLISVVSELDEGTFVTNNNDSHFCTACPVVAYNMDPLLASVRTSVAGAEKETTRFMLHGVVNFDEYPEEDLEEDDDLPVVEFLPDLSSQPRSAEDKVGRNDPCPCGSGKKYKKCCG</sequence>
<feature type="region of interest" description="Disordered" evidence="1">
    <location>
        <begin position="124"/>
        <end position="156"/>
    </location>
</feature>
<dbReference type="Gene3D" id="3.10.450.50">
    <property type="match status" value="1"/>
</dbReference>
<evidence type="ECO:0000256" key="1">
    <source>
        <dbReference type="SAM" id="MobiDB-lite"/>
    </source>
</evidence>
<accession>A0ABM7VD44</accession>
<gene>
    <name evidence="2" type="ORF">PEPS_11510</name>
</gene>
<dbReference type="Proteomes" id="UP001354989">
    <property type="component" value="Chromosome"/>
</dbReference>
<evidence type="ECO:0000313" key="3">
    <source>
        <dbReference type="Proteomes" id="UP001354989"/>
    </source>
</evidence>
<dbReference type="PANTHER" id="PTHR33747:SF1">
    <property type="entry name" value="ADENYLATE CYCLASE-ASSOCIATED CAP C-TERMINAL DOMAIN-CONTAINING PROTEIN"/>
    <property type="match status" value="1"/>
</dbReference>
<dbReference type="RefSeq" id="WP_332920518.1">
    <property type="nucleotide sequence ID" value="NZ_AP025292.1"/>
</dbReference>
<keyword evidence="3" id="KW-1185">Reference proteome</keyword>
<dbReference type="PANTHER" id="PTHR33747">
    <property type="entry name" value="UPF0225 PROTEIN SCO1677"/>
    <property type="match status" value="1"/>
</dbReference>
<protein>
    <recommendedName>
        <fullName evidence="4">Zinc chelation protein SecC</fullName>
    </recommendedName>
</protein>
<evidence type="ECO:0000313" key="2">
    <source>
        <dbReference type="EMBL" id="BDC98870.1"/>
    </source>
</evidence>
<proteinExistence type="predicted"/>
<dbReference type="Pfam" id="PF02810">
    <property type="entry name" value="SEC-C"/>
    <property type="match status" value="1"/>
</dbReference>
<name>A0ABM7VD44_9BACT</name>
<dbReference type="InterPro" id="IPR004027">
    <property type="entry name" value="SEC_C_motif"/>
</dbReference>